<evidence type="ECO:0000256" key="1">
    <source>
        <dbReference type="ARBA" id="ARBA00004141"/>
    </source>
</evidence>
<dbReference type="Gene3D" id="1.20.1250.20">
    <property type="entry name" value="MFS general substrate transporter like domains"/>
    <property type="match status" value="2"/>
</dbReference>
<feature type="transmembrane region" description="Helical" evidence="7">
    <location>
        <begin position="611"/>
        <end position="635"/>
    </location>
</feature>
<feature type="transmembrane region" description="Helical" evidence="7">
    <location>
        <begin position="519"/>
        <end position="538"/>
    </location>
</feature>
<keyword evidence="5 7" id="KW-0472">Membrane</keyword>
<evidence type="ECO:0000256" key="3">
    <source>
        <dbReference type="ARBA" id="ARBA00022692"/>
    </source>
</evidence>
<dbReference type="PANTHER" id="PTHR16172">
    <property type="entry name" value="MAJOR FACILITATOR SUPERFAMILY DOMAIN-CONTAINING PROTEIN 6-LIKE"/>
    <property type="match status" value="1"/>
</dbReference>
<dbReference type="InterPro" id="IPR051717">
    <property type="entry name" value="MFS_MFSD6"/>
</dbReference>
<evidence type="ECO:0000256" key="6">
    <source>
        <dbReference type="SAM" id="MobiDB-lite"/>
    </source>
</evidence>
<dbReference type="Proteomes" id="UP001234178">
    <property type="component" value="Unassembled WGS sequence"/>
</dbReference>
<dbReference type="SUPFAM" id="SSF103473">
    <property type="entry name" value="MFS general substrate transporter"/>
    <property type="match status" value="2"/>
</dbReference>
<name>A0ABR0AK51_9CRUS</name>
<feature type="transmembrane region" description="Helical" evidence="7">
    <location>
        <begin position="580"/>
        <end position="599"/>
    </location>
</feature>
<feature type="domain" description="Major facilitator superfamily associated" evidence="8">
    <location>
        <begin position="52"/>
        <end position="640"/>
    </location>
</feature>
<dbReference type="PANTHER" id="PTHR16172:SF35">
    <property type="entry name" value="MAJOR FACILITATOR SUPERFAMILY (MFS) PROFILE DOMAIN-CONTAINING PROTEIN"/>
    <property type="match status" value="1"/>
</dbReference>
<dbReference type="Pfam" id="PF12832">
    <property type="entry name" value="MFS_1_like"/>
    <property type="match status" value="1"/>
</dbReference>
<feature type="transmembrane region" description="Helical" evidence="7">
    <location>
        <begin position="370"/>
        <end position="399"/>
    </location>
</feature>
<feature type="transmembrane region" description="Helical" evidence="7">
    <location>
        <begin position="87"/>
        <end position="108"/>
    </location>
</feature>
<proteinExistence type="inferred from homology"/>
<sequence length="679" mass="74769">MSLPNDMKEDPPKPTTEVENGHGLVTAVVPEEEKKRGFALLIHDFKQRRLIPIKFLSLIIYSGYGVLLPFFAIHMKSLGISVEETGAIYGVSSVIGVLTPLCTGMIADKLGNFKVLLSLSFGLTSISALLFLLVPVGRTSVNYALNTSFVVGCYDASNLTDHSSQMFVSTSLDLNECKLRVGNDLGNDEANISVVLNECGYMCYHGNEFYDEDYTEADVVAEVQSLNNFTHAVRDVTFFPDDWILNGWCSRQAPGEAICERNLESGTPLNATLALDWSSNIGNKSRRFPVKWITLGDNGYINSEVMFNSIRLCGSHEGQKLNRTAYVQHFNDSDKNSFQFCRPQCIVRIIRSELCSNVAREEVFNPLLTFWLYMLFRCIFEVLLGGSATLFEGAVLALVYEVRGDYGFQKVFGFIGIAIFSPISGVLIDRASIDENNQNFRPAYFLFGSLFGMAALGLLTIDLKFKLPAENVVKDVKSLLKNIELDALLVIALILGLLVGSTGSYLFLLLEEIGVNKSLMGLSIMISCLAAIPLLLFSEFIYRKFSYPNVIVFCLSIFVVRLIGYSYISMPSLCLVYESLEAITGPLAMTTLVIYVSKLGTTSTMASIQGLISAIYFGLGIGTGSSVGGLLIGAYGQRTTLRITGVIAFITGLFYFLFNVVYSRRRNANSIKNDSAAVN</sequence>
<dbReference type="EMBL" id="JAOYFB010000038">
    <property type="protein sequence ID" value="KAK4025501.1"/>
    <property type="molecule type" value="Genomic_DNA"/>
</dbReference>
<keyword evidence="3 7" id="KW-0812">Transmembrane</keyword>
<feature type="transmembrane region" description="Helical" evidence="7">
    <location>
        <begin position="550"/>
        <end position="568"/>
    </location>
</feature>
<feature type="transmembrane region" description="Helical" evidence="7">
    <location>
        <begin position="641"/>
        <end position="662"/>
    </location>
</feature>
<comment type="caution">
    <text evidence="9">The sequence shown here is derived from an EMBL/GenBank/DDBJ whole genome shotgun (WGS) entry which is preliminary data.</text>
</comment>
<keyword evidence="4 7" id="KW-1133">Transmembrane helix</keyword>
<evidence type="ECO:0000256" key="5">
    <source>
        <dbReference type="ARBA" id="ARBA00023136"/>
    </source>
</evidence>
<evidence type="ECO:0000313" key="9">
    <source>
        <dbReference type="EMBL" id="KAK4025501.1"/>
    </source>
</evidence>
<feature type="transmembrane region" description="Helical" evidence="7">
    <location>
        <begin position="443"/>
        <end position="465"/>
    </location>
</feature>
<evidence type="ECO:0000256" key="7">
    <source>
        <dbReference type="SAM" id="Phobius"/>
    </source>
</evidence>
<accession>A0ABR0AK51</accession>
<feature type="compositionally biased region" description="Basic and acidic residues" evidence="6">
    <location>
        <begin position="1"/>
        <end position="12"/>
    </location>
</feature>
<protein>
    <recommendedName>
        <fullName evidence="8">Major facilitator superfamily associated domain-containing protein</fullName>
    </recommendedName>
</protein>
<organism evidence="9 10">
    <name type="scientific">Daphnia magna</name>
    <dbReference type="NCBI Taxonomy" id="35525"/>
    <lineage>
        <taxon>Eukaryota</taxon>
        <taxon>Metazoa</taxon>
        <taxon>Ecdysozoa</taxon>
        <taxon>Arthropoda</taxon>
        <taxon>Crustacea</taxon>
        <taxon>Branchiopoda</taxon>
        <taxon>Diplostraca</taxon>
        <taxon>Cladocera</taxon>
        <taxon>Anomopoda</taxon>
        <taxon>Daphniidae</taxon>
        <taxon>Daphnia</taxon>
    </lineage>
</organism>
<evidence type="ECO:0000256" key="2">
    <source>
        <dbReference type="ARBA" id="ARBA00005241"/>
    </source>
</evidence>
<keyword evidence="10" id="KW-1185">Reference proteome</keyword>
<dbReference type="InterPro" id="IPR024989">
    <property type="entry name" value="MFS_assoc_dom"/>
</dbReference>
<dbReference type="InterPro" id="IPR036259">
    <property type="entry name" value="MFS_trans_sf"/>
</dbReference>
<feature type="transmembrane region" description="Helical" evidence="7">
    <location>
        <begin position="411"/>
        <end position="428"/>
    </location>
</feature>
<gene>
    <name evidence="9" type="ORF">OUZ56_014565</name>
</gene>
<evidence type="ECO:0000256" key="4">
    <source>
        <dbReference type="ARBA" id="ARBA00022989"/>
    </source>
</evidence>
<evidence type="ECO:0000259" key="8">
    <source>
        <dbReference type="Pfam" id="PF12832"/>
    </source>
</evidence>
<feature type="transmembrane region" description="Helical" evidence="7">
    <location>
        <begin position="55"/>
        <end position="75"/>
    </location>
</feature>
<comment type="subcellular location">
    <subcellularLocation>
        <location evidence="1">Membrane</location>
        <topology evidence="1">Multi-pass membrane protein</topology>
    </subcellularLocation>
</comment>
<feature type="region of interest" description="Disordered" evidence="6">
    <location>
        <begin position="1"/>
        <end position="20"/>
    </location>
</feature>
<comment type="similarity">
    <text evidence="2">Belongs to the major facilitator superfamily. MFSD6 family.</text>
</comment>
<feature type="transmembrane region" description="Helical" evidence="7">
    <location>
        <begin position="115"/>
        <end position="136"/>
    </location>
</feature>
<reference evidence="9 10" key="1">
    <citation type="journal article" date="2023" name="Nucleic Acids Res.">
        <title>The hologenome of Daphnia magna reveals possible DNA methylation and microbiome-mediated evolution of the host genome.</title>
        <authorList>
            <person name="Chaturvedi A."/>
            <person name="Li X."/>
            <person name="Dhandapani V."/>
            <person name="Marshall H."/>
            <person name="Kissane S."/>
            <person name="Cuenca-Cambronero M."/>
            <person name="Asole G."/>
            <person name="Calvet F."/>
            <person name="Ruiz-Romero M."/>
            <person name="Marangio P."/>
            <person name="Guigo R."/>
            <person name="Rago D."/>
            <person name="Mirbahai L."/>
            <person name="Eastwood N."/>
            <person name="Colbourne J.K."/>
            <person name="Zhou J."/>
            <person name="Mallon E."/>
            <person name="Orsini L."/>
        </authorList>
    </citation>
    <scope>NUCLEOTIDE SEQUENCE [LARGE SCALE GENOMIC DNA]</scope>
    <source>
        <strain evidence="9">LRV0_1</strain>
    </source>
</reference>
<feature type="transmembrane region" description="Helical" evidence="7">
    <location>
        <begin position="485"/>
        <end position="507"/>
    </location>
</feature>
<evidence type="ECO:0000313" key="10">
    <source>
        <dbReference type="Proteomes" id="UP001234178"/>
    </source>
</evidence>